<dbReference type="GO" id="GO:0008237">
    <property type="term" value="F:metallopeptidase activity"/>
    <property type="evidence" value="ECO:0007669"/>
    <property type="project" value="InterPro"/>
</dbReference>
<evidence type="ECO:0000256" key="2">
    <source>
        <dbReference type="SAM" id="SignalP"/>
    </source>
</evidence>
<keyword evidence="2" id="KW-0732">Signal</keyword>
<sequence>MKRFAVLLFLVFFPVFRAVAAPPVIVVEPFMDQLGYWFTHCSLSLQSRLSAELQRRYDCVLLGRNVGIALGVERTLPGMHARLNAMPEPEWRIGGANVSGKRLSSDVQEGNTELVVENLRTGEVHREVIVETAGNFDEPAVLAERIGELLKLAPRPEADGAARDRSGEVWAVLPIPIMTAVTEIDNPSDTSLSGMVECALLADGRLKALVERGIILRLLREQKLLSLGALDSGGAAGIGRLLGADRIVTGVVTAAPDGARRIDLLLVDCGSGIVSAAATEVVKPEFLEKSCGELALSLLAAGESAAVPVADTPCTAGREADRLLETIRAESSFIRYNTGLTAQIIMQAESYYLLKHEDDAAVLTLLELLYDRLLAGHCRADRCRWRECSYIVHPDLINDQQEEALYYFSSFALDSLRKPELYAKRIARLRFLFSFCAMHAAEAPERLAAWEKLDPSNKTIPRHRAKLAVLLGDPVKGAGLYLALGDETSAVLAYGIAGEERLAWETARQAKNFRALRNYHALLMFLTLERKFASPQSALDWLDRIAAQAKPGERVHLDRTPAIRLHRALLYRETGRKAEALRILEKLREEERKRSRSGGALYNRLYENDRKLLERTVAILRKSLPGRVRQEETGVKMAPVRQFLAVFPGRKIYLQPLGEIPAETLDSAAGLIRKKLGIDCVVRPALPLPLEESYDHGRHQFDCDRIPGAVRNAAGDYPEDAVLVLYLLTDSIYSGKSPSLRYVYYGCSREAGDCGVFSRSRGSVGFDADIAHIAARLIFIFCAPESYCSNVPCIMTSLGCGNLRELDFVVCPQCEKKLRLLDPAESNRPRKEHRSPRAFRTGAEQP</sequence>
<feature type="chain" id="PRO_5032649371" description="TolB-like protein" evidence="2">
    <location>
        <begin position="21"/>
        <end position="846"/>
    </location>
</feature>
<dbReference type="AlphaFoldDB" id="A0A844G0F7"/>
<dbReference type="Proteomes" id="UP000435649">
    <property type="component" value="Unassembled WGS sequence"/>
</dbReference>
<dbReference type="EMBL" id="VUNS01000002">
    <property type="protein sequence ID" value="MST96151.1"/>
    <property type="molecule type" value="Genomic_DNA"/>
</dbReference>
<gene>
    <name evidence="3" type="ORF">FYJ85_03710</name>
</gene>
<evidence type="ECO:0000313" key="4">
    <source>
        <dbReference type="Proteomes" id="UP000435649"/>
    </source>
</evidence>
<comment type="caution">
    <text evidence="3">The sequence shown here is derived from an EMBL/GenBank/DDBJ whole genome shotgun (WGS) entry which is preliminary data.</text>
</comment>
<accession>A0A844G0F7</accession>
<dbReference type="RefSeq" id="WP_154417033.1">
    <property type="nucleotide sequence ID" value="NZ_VUNS01000002.1"/>
</dbReference>
<evidence type="ECO:0008006" key="5">
    <source>
        <dbReference type="Google" id="ProtNLM"/>
    </source>
</evidence>
<dbReference type="Gene3D" id="3.40.50.10610">
    <property type="entry name" value="ABC-type transport auxiliary lipoprotein component"/>
    <property type="match status" value="1"/>
</dbReference>
<reference evidence="3 4" key="1">
    <citation type="submission" date="2019-08" db="EMBL/GenBank/DDBJ databases">
        <title>In-depth cultivation of the pig gut microbiome towards novel bacterial diversity and tailored functional studies.</title>
        <authorList>
            <person name="Wylensek D."/>
            <person name="Hitch T.C.A."/>
            <person name="Clavel T."/>
        </authorList>
    </citation>
    <scope>NUCLEOTIDE SEQUENCE [LARGE SCALE GENOMIC DNA]</scope>
    <source>
        <strain evidence="3 4">BBE-744-WT-12</strain>
    </source>
</reference>
<dbReference type="Gene3D" id="3.40.390.10">
    <property type="entry name" value="Collagenase (Catalytic Domain)"/>
    <property type="match status" value="1"/>
</dbReference>
<evidence type="ECO:0000313" key="3">
    <source>
        <dbReference type="EMBL" id="MST96151.1"/>
    </source>
</evidence>
<organism evidence="3 4">
    <name type="scientific">Victivallis lenta</name>
    <dbReference type="NCBI Taxonomy" id="2606640"/>
    <lineage>
        <taxon>Bacteria</taxon>
        <taxon>Pseudomonadati</taxon>
        <taxon>Lentisphaerota</taxon>
        <taxon>Lentisphaeria</taxon>
        <taxon>Victivallales</taxon>
        <taxon>Victivallaceae</taxon>
        <taxon>Victivallis</taxon>
    </lineage>
</organism>
<protein>
    <recommendedName>
        <fullName evidence="5">TolB-like protein</fullName>
    </recommendedName>
</protein>
<feature type="region of interest" description="Disordered" evidence="1">
    <location>
        <begin position="825"/>
        <end position="846"/>
    </location>
</feature>
<dbReference type="InterPro" id="IPR024079">
    <property type="entry name" value="MetalloPept_cat_dom_sf"/>
</dbReference>
<feature type="signal peptide" evidence="2">
    <location>
        <begin position="1"/>
        <end position="20"/>
    </location>
</feature>
<name>A0A844G0F7_9BACT</name>
<proteinExistence type="predicted"/>
<evidence type="ECO:0000256" key="1">
    <source>
        <dbReference type="SAM" id="MobiDB-lite"/>
    </source>
</evidence>
<keyword evidence="4" id="KW-1185">Reference proteome</keyword>